<evidence type="ECO:0000313" key="2">
    <source>
        <dbReference type="Proteomes" id="UP001056890"/>
    </source>
</evidence>
<dbReference type="RefSeq" id="WP_252996462.1">
    <property type="nucleotide sequence ID" value="NZ_CP099717.1"/>
</dbReference>
<proteinExistence type="predicted"/>
<dbReference type="AlphaFoldDB" id="A0AAE9MIR6"/>
<keyword evidence="2" id="KW-1185">Reference proteome</keyword>
<organism evidence="1 2">
    <name type="scientific">Aeromonas encheleia</name>
    <dbReference type="NCBI Taxonomy" id="73010"/>
    <lineage>
        <taxon>Bacteria</taxon>
        <taxon>Pseudomonadati</taxon>
        <taxon>Pseudomonadota</taxon>
        <taxon>Gammaproteobacteria</taxon>
        <taxon>Aeromonadales</taxon>
        <taxon>Aeromonadaceae</taxon>
        <taxon>Aeromonas</taxon>
    </lineage>
</organism>
<dbReference type="Proteomes" id="UP001056890">
    <property type="component" value="Chromosome"/>
</dbReference>
<gene>
    <name evidence="1" type="ORF">NHF51_13615</name>
</gene>
<evidence type="ECO:0000313" key="1">
    <source>
        <dbReference type="EMBL" id="USV59640.1"/>
    </source>
</evidence>
<sequence length="78" mass="8129">MSAMVLDPALFLLFFLLMTGAFGNVDEGALYVGGGGCKTRNRSSDGFVSSYGTILAGRVMGTRVIVAAKHTLAQVMAP</sequence>
<dbReference type="EMBL" id="CP099717">
    <property type="protein sequence ID" value="USV59640.1"/>
    <property type="molecule type" value="Genomic_DNA"/>
</dbReference>
<protein>
    <submittedName>
        <fullName evidence="1">Uncharacterized protein</fullName>
    </submittedName>
</protein>
<accession>A0AAE9MIR6</accession>
<reference evidence="1" key="1">
    <citation type="submission" date="2022-06" db="EMBL/GenBank/DDBJ databases">
        <title>Complete Genome of Aeromonas sp. Strain SOD01 Isolated from an Urban Freshwater Stream.</title>
        <authorList>
            <person name="Williams L.E."/>
            <person name="Brysgel T."/>
            <person name="Capestro E.M."/>
            <person name="Foltz G.V."/>
            <person name="Gardner A.E."/>
            <person name="Ingrassia J."/>
            <person name="Peterson E."/>
            <person name="Arruda J."/>
            <person name="Flaherty I."/>
            <person name="Hunt M."/>
            <person name="Pappas G."/>
            <person name="Ramsaran S."/>
            <person name="Rocha M."/>
        </authorList>
    </citation>
    <scope>NUCLEOTIDE SEQUENCE</scope>
    <source>
        <strain evidence="1">SOD01</strain>
    </source>
</reference>
<name>A0AAE9MIR6_9GAMM</name>